<dbReference type="EMBL" id="KB207048">
    <property type="protein sequence ID" value="ELP85610.1"/>
    <property type="molecule type" value="Genomic_DNA"/>
</dbReference>
<dbReference type="OrthoDB" id="14744at2759"/>
<gene>
    <name evidence="5" type="ORF">EIN_408890</name>
</gene>
<dbReference type="SMART" id="SM01308">
    <property type="entry name" value="RICTOR_N"/>
    <property type="match status" value="1"/>
</dbReference>
<dbReference type="InterPro" id="IPR028267">
    <property type="entry name" value="Pianissimo_N"/>
</dbReference>
<dbReference type="KEGG" id="eiv:EIN_408890"/>
<dbReference type="Pfam" id="PF14664">
    <property type="entry name" value="RICTOR_N"/>
    <property type="match status" value="1"/>
</dbReference>
<dbReference type="SMART" id="SM01307">
    <property type="entry name" value="RICTOR_M"/>
    <property type="match status" value="1"/>
</dbReference>
<dbReference type="PANTHER" id="PTHR13298">
    <property type="entry name" value="CYTOSOLIC REGULATOR PIANISSIMO"/>
    <property type="match status" value="1"/>
</dbReference>
<dbReference type="OMA" id="KEKYTPC"/>
<feature type="region of interest" description="Disordered" evidence="2">
    <location>
        <begin position="391"/>
        <end position="416"/>
    </location>
</feature>
<evidence type="ECO:0000256" key="2">
    <source>
        <dbReference type="SAM" id="MobiDB-lite"/>
    </source>
</evidence>
<feature type="compositionally biased region" description="Basic and acidic residues" evidence="2">
    <location>
        <begin position="395"/>
        <end position="406"/>
    </location>
</feature>
<dbReference type="Pfam" id="PF14663">
    <property type="entry name" value="RasGEF_N_2"/>
    <property type="match status" value="1"/>
</dbReference>
<evidence type="ECO:0000313" key="5">
    <source>
        <dbReference type="EMBL" id="ELP85610.1"/>
    </source>
</evidence>
<protein>
    <submittedName>
        <fullName evidence="5">Uncharacterized protein</fullName>
    </submittedName>
</protein>
<dbReference type="InterPro" id="IPR028268">
    <property type="entry name" value="Pianissimo_fam"/>
</dbReference>
<dbReference type="InterPro" id="IPR016024">
    <property type="entry name" value="ARM-type_fold"/>
</dbReference>
<feature type="domain" description="Rapamycin-insensitive companion of mTOR N-terminal" evidence="4">
    <location>
        <begin position="65"/>
        <end position="447"/>
    </location>
</feature>
<dbReference type="AlphaFoldDB" id="A0A0A1TZK4"/>
<keyword evidence="6" id="KW-1185">Reference proteome</keyword>
<evidence type="ECO:0000259" key="4">
    <source>
        <dbReference type="SMART" id="SM01308"/>
    </source>
</evidence>
<dbReference type="SUPFAM" id="SSF48371">
    <property type="entry name" value="ARM repeat"/>
    <property type="match status" value="1"/>
</dbReference>
<accession>A0A0A1TZK4</accession>
<comment type="similarity">
    <text evidence="1">Belongs to the RICTOR family.</text>
</comment>
<reference evidence="5 6" key="1">
    <citation type="submission" date="2012-10" db="EMBL/GenBank/DDBJ databases">
        <authorList>
            <person name="Zafar N."/>
            <person name="Inman J."/>
            <person name="Hall N."/>
            <person name="Lorenzi H."/>
            <person name="Caler E."/>
        </authorList>
    </citation>
    <scope>NUCLEOTIDE SEQUENCE [LARGE SCALE GENOMIC DNA]</scope>
    <source>
        <strain evidence="5 6">IP1</strain>
    </source>
</reference>
<dbReference type="GO" id="GO:0038203">
    <property type="term" value="P:TORC2 signaling"/>
    <property type="evidence" value="ECO:0007669"/>
    <property type="project" value="TreeGrafter"/>
</dbReference>
<evidence type="ECO:0000313" key="6">
    <source>
        <dbReference type="Proteomes" id="UP000014680"/>
    </source>
</evidence>
<evidence type="ECO:0000259" key="3">
    <source>
        <dbReference type="SMART" id="SM01307"/>
    </source>
</evidence>
<dbReference type="InterPro" id="IPR029453">
    <property type="entry name" value="Rictor_IV"/>
</dbReference>
<dbReference type="Proteomes" id="UP000014680">
    <property type="component" value="Unassembled WGS sequence"/>
</dbReference>
<sequence>MEPRSPRFNVEDLYDTTMDPQKLLDAFNHLTPLSNINPTLPTHEQWAALISHLSKPSPVIRSATIRYIDSLVNSLGQVPEILFGDLGSLLVAKAIIDFSQIKEKEAEKVRKYRTMYTTMNKYAVTLVSDILILIKKIPPVWARAVVEAAEAADSRDTVYCDVFNRLIVQIAVSCPKAFGPLGTDALKVVFSKQTQWVTSIMMDTLLFTLNSPLHKKYLGSDQVLASLISPMSSPEHWIFPLRLVGRTNPDRQLKELQYSTAVKCFFETIKTWPGLLSLTSMNGIECLVVALHSPVPKQIDMLINNLYSLFQIKQPLFSSRFEYPDSGQDLLSNQPIMLAFYTHLLHVLIESNFFDALCDVCVMRQMHDDFSREAVPLFPDNKLDKPITQKLHRATMSEHTRSPITEKDDEDDKEKKIPSEDINALTVVSKSVYLLGELLHLAGVLFPTKNVSLQKLFATACDSVSNLQTSSVSLLVNLHTHIQHKIESNLLEQKKNDGMSINDYFYSDTTNEINQAIKGLSVMDESEIKRTIQSLNSSANESWNWIQVSTVLTSVLQNMRYFPIIEKTPFLKALVKFYQPSKKKFTETDFQKTDTKISLCGLMLFHILIQTESGKILLNPILKEIESELNFFIQMATKKRDDTFNFTEFVEKNHFFDQGHLMKKMSREYFGFIGSLSDVRDTLDGIFVSYRTILTNKSLNQLSDLISSSFKISISSHRSKLSIVETMLGSENVTVINRAIKEIGRTILPPFDAQPNFQSFFQTWAIPTLLEVMQKPGQNVSIIKQIIQILSTALNNEKTMELFIQYISKNTEETKNKTDEKNPLETSIKTVGLNFSVLCENNGRSLLYKILTNNEIIKKCMETTDYIDKEYQFWIEKECKNFVENIETKPCLPHFFEILGTTVTGCAVLQKNNTKDALCEMLNTGDSNDKAAANVALAVIAASQFGFNLIDKEITDKMFTARFAEPLTERVLSLWSLSILCKNKVFKVRIEKEGWNVTDKGVVIPQGGLEDPFYKQNTPKVMIDYIPFNPESMTQEQADAVKCVRKMRHATMWRNAIKELNKKRAENVEVFKDLQFGISTCQLINCIKLNILQRSTVYETFLGNIPIDKIKEQIAKDSDKIIEVNRTEPQLSVKRSKRATMSQQCVVINP</sequence>
<dbReference type="GeneID" id="14884638"/>
<evidence type="ECO:0000256" key="1">
    <source>
        <dbReference type="ARBA" id="ARBA00008878"/>
    </source>
</evidence>
<dbReference type="GO" id="GO:0031932">
    <property type="term" value="C:TORC2 complex"/>
    <property type="evidence" value="ECO:0007669"/>
    <property type="project" value="InterPro"/>
</dbReference>
<dbReference type="PANTHER" id="PTHR13298:SF11">
    <property type="entry name" value="RAPAMYCIN-INSENSITIVE COMPANION OF MTOR"/>
    <property type="match status" value="1"/>
</dbReference>
<organism evidence="5 6">
    <name type="scientific">Entamoeba invadens IP1</name>
    <dbReference type="NCBI Taxonomy" id="370355"/>
    <lineage>
        <taxon>Eukaryota</taxon>
        <taxon>Amoebozoa</taxon>
        <taxon>Evosea</taxon>
        <taxon>Archamoebae</taxon>
        <taxon>Mastigamoebida</taxon>
        <taxon>Entamoebidae</taxon>
        <taxon>Entamoeba</taxon>
    </lineage>
</organism>
<name>A0A0A1TZK4_ENTIV</name>
<feature type="domain" description="Rapamycin-insensitive companion of mTOR middle" evidence="3">
    <location>
        <begin position="523"/>
        <end position="749"/>
    </location>
</feature>
<dbReference type="InterPro" id="IPR029451">
    <property type="entry name" value="RICTOR_M"/>
</dbReference>
<dbReference type="VEuPathDB" id="AmoebaDB:EIN_408890"/>
<dbReference type="RefSeq" id="XP_004184956.1">
    <property type="nucleotide sequence ID" value="XM_004184908.1"/>
</dbReference>
<proteinExistence type="inferred from homology"/>